<evidence type="ECO:0000256" key="4">
    <source>
        <dbReference type="ARBA" id="ARBA00022729"/>
    </source>
</evidence>
<evidence type="ECO:0000256" key="5">
    <source>
        <dbReference type="ARBA" id="ARBA00023030"/>
    </source>
</evidence>
<dbReference type="PROSITE" id="PS51362">
    <property type="entry name" value="TGF_BETA_2"/>
    <property type="match status" value="1"/>
</dbReference>
<evidence type="ECO:0000259" key="9">
    <source>
        <dbReference type="PROSITE" id="PS51362"/>
    </source>
</evidence>
<gene>
    <name evidence="10" type="ORF">CUNI_LOCUS5351</name>
</gene>
<dbReference type="GO" id="GO:0005615">
    <property type="term" value="C:extracellular space"/>
    <property type="evidence" value="ECO:0007669"/>
    <property type="project" value="TreeGrafter"/>
</dbReference>
<proteinExistence type="inferred from homology"/>
<feature type="non-terminal residue" evidence="10">
    <location>
        <position position="1"/>
    </location>
</feature>
<dbReference type="InterPro" id="IPR001839">
    <property type="entry name" value="TGF-b_C"/>
</dbReference>
<dbReference type="Gene3D" id="2.60.120.970">
    <property type="match status" value="1"/>
</dbReference>
<keyword evidence="4" id="KW-0732">Signal</keyword>
<evidence type="ECO:0000256" key="6">
    <source>
        <dbReference type="ARBA" id="ARBA00023157"/>
    </source>
</evidence>
<dbReference type="CDD" id="cd13761">
    <property type="entry name" value="TGF_beta_BMP5_like"/>
    <property type="match status" value="1"/>
</dbReference>
<keyword evidence="3" id="KW-0964">Secreted</keyword>
<dbReference type="FunFam" id="2.10.90.10:FF:000001">
    <property type="entry name" value="Bone morphogenetic protein 4"/>
    <property type="match status" value="1"/>
</dbReference>
<evidence type="ECO:0000313" key="10">
    <source>
        <dbReference type="EMBL" id="CAG5119793.1"/>
    </source>
</evidence>
<dbReference type="EMBL" id="CAJHNH020000777">
    <property type="protein sequence ID" value="CAG5119793.1"/>
    <property type="molecule type" value="Genomic_DNA"/>
</dbReference>
<dbReference type="OrthoDB" id="5987191at2759"/>
<dbReference type="SUPFAM" id="SSF57501">
    <property type="entry name" value="Cystine-knot cytokines"/>
    <property type="match status" value="1"/>
</dbReference>
<reference evidence="10" key="1">
    <citation type="submission" date="2021-04" db="EMBL/GenBank/DDBJ databases">
        <authorList>
            <consortium name="Molecular Ecology Group"/>
        </authorList>
    </citation>
    <scope>NUCLEOTIDE SEQUENCE</scope>
</reference>
<keyword evidence="5 8" id="KW-0339">Growth factor</keyword>
<dbReference type="PANTHER" id="PTHR11848:SF310">
    <property type="entry name" value="PROTEIN 60A-RELATED"/>
    <property type="match status" value="1"/>
</dbReference>
<keyword evidence="6" id="KW-1015">Disulfide bond</keyword>
<dbReference type="InterPro" id="IPR029034">
    <property type="entry name" value="Cystine-knot_cytokine"/>
</dbReference>
<dbReference type="Pfam" id="PF00688">
    <property type="entry name" value="TGFb_propeptide"/>
    <property type="match status" value="1"/>
</dbReference>
<name>A0A8S3YSB5_9EUPU</name>
<comment type="caution">
    <text evidence="10">The sequence shown here is derived from an EMBL/GenBank/DDBJ whole genome shotgun (WGS) entry which is preliminary data.</text>
</comment>
<feature type="domain" description="TGF-beta family profile" evidence="9">
    <location>
        <begin position="230"/>
        <end position="366"/>
    </location>
</feature>
<evidence type="ECO:0000256" key="8">
    <source>
        <dbReference type="RuleBase" id="RU000354"/>
    </source>
</evidence>
<dbReference type="PANTHER" id="PTHR11848">
    <property type="entry name" value="TGF-BETA FAMILY"/>
    <property type="match status" value="1"/>
</dbReference>
<organism evidence="10 11">
    <name type="scientific">Candidula unifasciata</name>
    <dbReference type="NCBI Taxonomy" id="100452"/>
    <lineage>
        <taxon>Eukaryota</taxon>
        <taxon>Metazoa</taxon>
        <taxon>Spiralia</taxon>
        <taxon>Lophotrochozoa</taxon>
        <taxon>Mollusca</taxon>
        <taxon>Gastropoda</taxon>
        <taxon>Heterobranchia</taxon>
        <taxon>Euthyneura</taxon>
        <taxon>Panpulmonata</taxon>
        <taxon>Eupulmonata</taxon>
        <taxon>Stylommatophora</taxon>
        <taxon>Helicina</taxon>
        <taxon>Helicoidea</taxon>
        <taxon>Geomitridae</taxon>
        <taxon>Candidula</taxon>
    </lineage>
</organism>
<keyword evidence="11" id="KW-1185">Reference proteome</keyword>
<evidence type="ECO:0000313" key="11">
    <source>
        <dbReference type="Proteomes" id="UP000678393"/>
    </source>
</evidence>
<protein>
    <recommendedName>
        <fullName evidence="9">TGF-beta family profile domain-containing protein</fullName>
    </recommendedName>
</protein>
<dbReference type="InterPro" id="IPR015615">
    <property type="entry name" value="TGF-beta-rel"/>
</dbReference>
<sequence length="366" mass="41492">ELLELMGLYSKPKPKSNEKIIQSASKFMRNLYESIKDVDSSEYPSDDTRIHISSDINASALGLDPVKVEGADIIVSYVNNVRKVSTLRHERDSTFYFEVPLGEEIKGAELRLFKEVSSTFTSGIFTINLYVIRQGPDWDDKILEPESSIDVKWDTTGWLMLDATKAAGNWTSGSYLNMGLYLRVLDFHGNLLDPQDIGIVGRRGPADKQSFLVGYIGMSRELQTRTRSFRNKRWAENDGKSYADNPYSEYTRAGYPGYRAHNNCQRHNLYISFRDIGFDQEFLIAPEGYSAFYCSGDCSFPLGIHMNATNHAIVQTLVHLMDPYHVPKPCCAPTKFGTITLLYYDDNSSVVLRRFRDMIVTACGCH</sequence>
<evidence type="ECO:0000256" key="2">
    <source>
        <dbReference type="ARBA" id="ARBA00006656"/>
    </source>
</evidence>
<dbReference type="AlphaFoldDB" id="A0A8S3YSB5"/>
<evidence type="ECO:0000256" key="7">
    <source>
        <dbReference type="ARBA" id="ARBA00023180"/>
    </source>
</evidence>
<comment type="similarity">
    <text evidence="2 8">Belongs to the TGF-beta family.</text>
</comment>
<dbReference type="PROSITE" id="PS00250">
    <property type="entry name" value="TGF_BETA_1"/>
    <property type="match status" value="1"/>
</dbReference>
<evidence type="ECO:0000256" key="1">
    <source>
        <dbReference type="ARBA" id="ARBA00004613"/>
    </source>
</evidence>
<dbReference type="Pfam" id="PF00019">
    <property type="entry name" value="TGF_beta"/>
    <property type="match status" value="1"/>
</dbReference>
<dbReference type="GO" id="GO:0008083">
    <property type="term" value="F:growth factor activity"/>
    <property type="evidence" value="ECO:0007669"/>
    <property type="project" value="UniProtKB-KW"/>
</dbReference>
<accession>A0A8S3YSB5</accession>
<keyword evidence="7" id="KW-0325">Glycoprotein</keyword>
<comment type="subcellular location">
    <subcellularLocation>
        <location evidence="1">Secreted</location>
    </subcellularLocation>
</comment>
<dbReference type="SMART" id="SM00204">
    <property type="entry name" value="TGFB"/>
    <property type="match status" value="1"/>
</dbReference>
<evidence type="ECO:0000256" key="3">
    <source>
        <dbReference type="ARBA" id="ARBA00022525"/>
    </source>
</evidence>
<dbReference type="Proteomes" id="UP000678393">
    <property type="component" value="Unassembled WGS sequence"/>
</dbReference>
<dbReference type="InterPro" id="IPR017948">
    <property type="entry name" value="TGFb_CS"/>
</dbReference>
<dbReference type="GO" id="GO:0005125">
    <property type="term" value="F:cytokine activity"/>
    <property type="evidence" value="ECO:0007669"/>
    <property type="project" value="TreeGrafter"/>
</dbReference>
<dbReference type="Gene3D" id="2.10.90.10">
    <property type="entry name" value="Cystine-knot cytokines"/>
    <property type="match status" value="1"/>
</dbReference>
<dbReference type="InterPro" id="IPR001111">
    <property type="entry name" value="TGF-b_propeptide"/>
</dbReference>